<dbReference type="GO" id="GO:0006457">
    <property type="term" value="P:protein folding"/>
    <property type="evidence" value="ECO:0007669"/>
    <property type="project" value="InterPro"/>
</dbReference>
<dbReference type="CDD" id="cd23163">
    <property type="entry name" value="Prefoldin_2"/>
    <property type="match status" value="1"/>
</dbReference>
<keyword evidence="3" id="KW-0143">Chaperone</keyword>
<dbReference type="PANTHER" id="PTHR13303">
    <property type="entry name" value="PREFOLDIN SUBUNIT 2"/>
    <property type="match status" value="1"/>
</dbReference>
<evidence type="ECO:0000313" key="8">
    <source>
        <dbReference type="Proteomes" id="UP001378592"/>
    </source>
</evidence>
<evidence type="ECO:0000256" key="4">
    <source>
        <dbReference type="ARBA" id="ARBA00024667"/>
    </source>
</evidence>
<keyword evidence="5" id="KW-0175">Coiled coil</keyword>
<proteinExistence type="inferred from homology"/>
<dbReference type="Pfam" id="PF01920">
    <property type="entry name" value="Prefoldin_2"/>
    <property type="match status" value="1"/>
</dbReference>
<dbReference type="EMBL" id="JAZDUA010000063">
    <property type="protein sequence ID" value="KAK7870202.1"/>
    <property type="molecule type" value="Genomic_DNA"/>
</dbReference>
<evidence type="ECO:0000256" key="6">
    <source>
        <dbReference type="SAM" id="MobiDB-lite"/>
    </source>
</evidence>
<dbReference type="FunFam" id="1.10.287.370:FF:000002">
    <property type="entry name" value="Prefoldin subunit 2"/>
    <property type="match status" value="1"/>
</dbReference>
<comment type="subunit">
    <text evidence="2">Heterohexamer of two PFD-alpha type and four PFD-beta type subunits.</text>
</comment>
<dbReference type="Gene3D" id="1.10.287.370">
    <property type="match status" value="1"/>
</dbReference>
<dbReference type="GO" id="GO:0016272">
    <property type="term" value="C:prefoldin complex"/>
    <property type="evidence" value="ECO:0007669"/>
    <property type="project" value="InterPro"/>
</dbReference>
<reference evidence="7 8" key="1">
    <citation type="submission" date="2024-03" db="EMBL/GenBank/DDBJ databases">
        <title>The genome assembly and annotation of the cricket Gryllus longicercus Weissman &amp; Gray.</title>
        <authorList>
            <person name="Szrajer S."/>
            <person name="Gray D."/>
            <person name="Ylla G."/>
        </authorList>
    </citation>
    <scope>NUCLEOTIDE SEQUENCE [LARGE SCALE GENOMIC DNA]</scope>
    <source>
        <strain evidence="7">DAG 2021-001</strain>
        <tissue evidence="7">Whole body minus gut</tissue>
    </source>
</reference>
<sequence>MASDGKKQKSKGKSSEEIVNGFQALRAEQRNMASKLSELEVELHEHKLVIETLKEADGERKCFRMIGGILCEKTVKEVLPALESNREQLEKFIENLTEQLTKKGQEINEYREKYNIKIRGPEDQPSGDAAEGEQKPRTGNVLVPI</sequence>
<comment type="caution">
    <text evidence="7">The sequence shown here is derived from an EMBL/GenBank/DDBJ whole genome shotgun (WGS) entry which is preliminary data.</text>
</comment>
<evidence type="ECO:0000256" key="3">
    <source>
        <dbReference type="ARBA" id="ARBA00023186"/>
    </source>
</evidence>
<evidence type="ECO:0000256" key="2">
    <source>
        <dbReference type="ARBA" id="ARBA00011695"/>
    </source>
</evidence>
<comment type="function">
    <text evidence="4">Binds specifically to cytosolic chaperonin (c-CPN) and transfers target proteins to it. Binds to nascent polypeptide chain and promotes folding in an environment in which there are many competing pathways for nonnative proteins.</text>
</comment>
<dbReference type="SUPFAM" id="SSF46579">
    <property type="entry name" value="Prefoldin"/>
    <property type="match status" value="1"/>
</dbReference>
<dbReference type="AlphaFoldDB" id="A0AAN9VYL7"/>
<evidence type="ECO:0000256" key="1">
    <source>
        <dbReference type="ARBA" id="ARBA00008045"/>
    </source>
</evidence>
<organism evidence="7 8">
    <name type="scientific">Gryllus longicercus</name>
    <dbReference type="NCBI Taxonomy" id="2509291"/>
    <lineage>
        <taxon>Eukaryota</taxon>
        <taxon>Metazoa</taxon>
        <taxon>Ecdysozoa</taxon>
        <taxon>Arthropoda</taxon>
        <taxon>Hexapoda</taxon>
        <taxon>Insecta</taxon>
        <taxon>Pterygota</taxon>
        <taxon>Neoptera</taxon>
        <taxon>Polyneoptera</taxon>
        <taxon>Orthoptera</taxon>
        <taxon>Ensifera</taxon>
        <taxon>Gryllidea</taxon>
        <taxon>Grylloidea</taxon>
        <taxon>Gryllidae</taxon>
        <taxon>Gryllinae</taxon>
        <taxon>Gryllus</taxon>
    </lineage>
</organism>
<dbReference type="InterPro" id="IPR027235">
    <property type="entry name" value="PFD2"/>
</dbReference>
<evidence type="ECO:0008006" key="9">
    <source>
        <dbReference type="Google" id="ProtNLM"/>
    </source>
</evidence>
<feature type="region of interest" description="Disordered" evidence="6">
    <location>
        <begin position="115"/>
        <end position="145"/>
    </location>
</feature>
<dbReference type="Proteomes" id="UP001378592">
    <property type="component" value="Unassembled WGS sequence"/>
</dbReference>
<evidence type="ECO:0000313" key="7">
    <source>
        <dbReference type="EMBL" id="KAK7870202.1"/>
    </source>
</evidence>
<comment type="similarity">
    <text evidence="1">Belongs to the prefoldin subunit beta family.</text>
</comment>
<dbReference type="InterPro" id="IPR002777">
    <property type="entry name" value="PFD_beta-like"/>
</dbReference>
<keyword evidence="8" id="KW-1185">Reference proteome</keyword>
<name>A0AAN9VYL7_9ORTH</name>
<gene>
    <name evidence="7" type="ORF">R5R35_012749</name>
</gene>
<protein>
    <recommendedName>
        <fullName evidence="9">Prefoldin subunit 2</fullName>
    </recommendedName>
</protein>
<dbReference type="InterPro" id="IPR009053">
    <property type="entry name" value="Prefoldin"/>
</dbReference>
<evidence type="ECO:0000256" key="5">
    <source>
        <dbReference type="SAM" id="Coils"/>
    </source>
</evidence>
<dbReference type="GO" id="GO:0051082">
    <property type="term" value="F:unfolded protein binding"/>
    <property type="evidence" value="ECO:0007669"/>
    <property type="project" value="InterPro"/>
</dbReference>
<feature type="coiled-coil region" evidence="5">
    <location>
        <begin position="22"/>
        <end position="113"/>
    </location>
</feature>
<accession>A0AAN9VYL7</accession>